<evidence type="ECO:0000313" key="9">
    <source>
        <dbReference type="Proteomes" id="UP000004671"/>
    </source>
</evidence>
<keyword evidence="9" id="KW-1185">Reference proteome</keyword>
<evidence type="ECO:0000256" key="5">
    <source>
        <dbReference type="ARBA" id="ARBA00023136"/>
    </source>
</evidence>
<dbReference type="InterPro" id="IPR003339">
    <property type="entry name" value="ABC/ECF_trnsptr_transmembrane"/>
</dbReference>
<dbReference type="PaxDb" id="880073-Calab_3679"/>
<feature type="transmembrane region" description="Helical" evidence="6">
    <location>
        <begin position="68"/>
        <end position="92"/>
    </location>
</feature>
<dbReference type="NCBIfam" id="TIGR02454">
    <property type="entry name" value="ECF_T_CbiQ"/>
    <property type="match status" value="1"/>
</dbReference>
<feature type="transmembrane region" description="Helical" evidence="6">
    <location>
        <begin position="146"/>
        <end position="161"/>
    </location>
</feature>
<evidence type="ECO:0000313" key="7">
    <source>
        <dbReference type="EMBL" id="APF19375.1"/>
    </source>
</evidence>
<reference evidence="8 9" key="1">
    <citation type="submission" date="2011-09" db="EMBL/GenBank/DDBJ databases">
        <title>The permanent draft genome of Caldithrix abyssi DSM 13497.</title>
        <authorList>
            <consortium name="US DOE Joint Genome Institute (JGI-PGF)"/>
            <person name="Lucas S."/>
            <person name="Han J."/>
            <person name="Lapidus A."/>
            <person name="Bruce D."/>
            <person name="Goodwin L."/>
            <person name="Pitluck S."/>
            <person name="Peters L."/>
            <person name="Kyrpides N."/>
            <person name="Mavromatis K."/>
            <person name="Ivanova N."/>
            <person name="Mikhailova N."/>
            <person name="Chertkov O."/>
            <person name="Detter J.C."/>
            <person name="Tapia R."/>
            <person name="Han C."/>
            <person name="Land M."/>
            <person name="Hauser L."/>
            <person name="Markowitz V."/>
            <person name="Cheng J.-F."/>
            <person name="Hugenholtz P."/>
            <person name="Woyke T."/>
            <person name="Wu D."/>
            <person name="Spring S."/>
            <person name="Brambilla E."/>
            <person name="Klenk H.-P."/>
            <person name="Eisen J.A."/>
        </authorList>
    </citation>
    <scope>NUCLEOTIDE SEQUENCE [LARGE SCALE GENOMIC DNA]</scope>
    <source>
        <strain evidence="8 9">DSM 13497</strain>
    </source>
</reference>
<dbReference type="eggNOG" id="COG0619">
    <property type="taxonomic scope" value="Bacteria"/>
</dbReference>
<dbReference type="KEGG" id="caby:Cabys_2626"/>
<evidence type="ECO:0000256" key="4">
    <source>
        <dbReference type="ARBA" id="ARBA00022989"/>
    </source>
</evidence>
<feature type="transmembrane region" description="Helical" evidence="6">
    <location>
        <begin position="232"/>
        <end position="248"/>
    </location>
</feature>
<keyword evidence="4 6" id="KW-1133">Transmembrane helix</keyword>
<dbReference type="RefSeq" id="WP_006930849.1">
    <property type="nucleotide sequence ID" value="NZ_CM001402.1"/>
</dbReference>
<dbReference type="GO" id="GO:0043190">
    <property type="term" value="C:ATP-binding cassette (ABC) transporter complex"/>
    <property type="evidence" value="ECO:0007669"/>
    <property type="project" value="InterPro"/>
</dbReference>
<reference evidence="7 10" key="2">
    <citation type="submission" date="2016-11" db="EMBL/GenBank/DDBJ databases">
        <title>Genomic analysis of Caldithrix abyssi and proposal of a novel bacterial phylum Caldithrichaeota.</title>
        <authorList>
            <person name="Kublanov I."/>
            <person name="Sigalova O."/>
            <person name="Gavrilov S."/>
            <person name="Lebedinsky A."/>
            <person name="Ivanova N."/>
            <person name="Daum C."/>
            <person name="Reddy T."/>
            <person name="Klenk H.P."/>
            <person name="Goker M."/>
            <person name="Reva O."/>
            <person name="Miroshnichenko M."/>
            <person name="Kyprides N."/>
            <person name="Woyke T."/>
            <person name="Gelfand M."/>
        </authorList>
    </citation>
    <scope>NUCLEOTIDE SEQUENCE [LARGE SCALE GENOMIC DNA]</scope>
    <source>
        <strain evidence="7 10">LF13</strain>
    </source>
</reference>
<keyword evidence="3 6" id="KW-0812">Transmembrane</keyword>
<keyword evidence="2" id="KW-1003">Cell membrane</keyword>
<comment type="subcellular location">
    <subcellularLocation>
        <location evidence="1">Cell membrane</location>
        <topology evidence="1">Multi-pass membrane protein</topology>
    </subcellularLocation>
</comment>
<organism evidence="8 9">
    <name type="scientific">Caldithrix abyssi DSM 13497</name>
    <dbReference type="NCBI Taxonomy" id="880073"/>
    <lineage>
        <taxon>Bacteria</taxon>
        <taxon>Pseudomonadati</taxon>
        <taxon>Calditrichota</taxon>
        <taxon>Calditrichia</taxon>
        <taxon>Calditrichales</taxon>
        <taxon>Calditrichaceae</taxon>
        <taxon>Caldithrix</taxon>
    </lineage>
</organism>
<sequence>MHIELDKFAYLDSPVHQWDTRFKIVTLTGLIAGFSFIHKIVLLPFTLIISLLIIYSSRLPLRYLMKRLKYIILLLLFTAILLSVTSGGKILFSFKILKVYQEGVTLGFVIFIRSIASILVFFVLLETAPFLQTMKALQALKIPAKLTGLIFFTYRYIYVYLEELRKMKMALRLRGYGANRLFHSLKTNSAIIGSLLLRSLEQADRICTAMILRGYSGNVPQDSRFSARPSDYIKSLATLIIVLLIVIIQKRMP</sequence>
<keyword evidence="5 6" id="KW-0472">Membrane</keyword>
<dbReference type="Proteomes" id="UP000183868">
    <property type="component" value="Chromosome"/>
</dbReference>
<dbReference type="Proteomes" id="UP000004671">
    <property type="component" value="Chromosome"/>
</dbReference>
<evidence type="ECO:0000313" key="10">
    <source>
        <dbReference type="Proteomes" id="UP000183868"/>
    </source>
</evidence>
<dbReference type="InterPro" id="IPR012809">
    <property type="entry name" value="ECF_CbiQ"/>
</dbReference>
<gene>
    <name evidence="7" type="ORF">Cabys_2626</name>
    <name evidence="8" type="ORF">Calab_3679</name>
</gene>
<dbReference type="CDD" id="cd16914">
    <property type="entry name" value="EcfT"/>
    <property type="match status" value="1"/>
</dbReference>
<evidence type="ECO:0000256" key="3">
    <source>
        <dbReference type="ARBA" id="ARBA00022692"/>
    </source>
</evidence>
<evidence type="ECO:0000313" key="8">
    <source>
        <dbReference type="EMBL" id="EHO43276.1"/>
    </source>
</evidence>
<accession>H1XNN8</accession>
<dbReference type="OrthoDB" id="8585740at2"/>
<dbReference type="GO" id="GO:0006824">
    <property type="term" value="P:cobalt ion transport"/>
    <property type="evidence" value="ECO:0007669"/>
    <property type="project" value="InterPro"/>
</dbReference>
<proteinExistence type="predicted"/>
<dbReference type="PANTHER" id="PTHR34857">
    <property type="entry name" value="SLL0384 PROTEIN"/>
    <property type="match status" value="1"/>
</dbReference>
<feature type="transmembrane region" description="Helical" evidence="6">
    <location>
        <begin position="104"/>
        <end position="125"/>
    </location>
</feature>
<evidence type="ECO:0000256" key="1">
    <source>
        <dbReference type="ARBA" id="ARBA00004651"/>
    </source>
</evidence>
<dbReference type="AlphaFoldDB" id="H1XNN8"/>
<dbReference type="PANTHER" id="PTHR34857:SF2">
    <property type="entry name" value="SLL0384 PROTEIN"/>
    <property type="match status" value="1"/>
</dbReference>
<dbReference type="Pfam" id="PF02361">
    <property type="entry name" value="CbiQ"/>
    <property type="match status" value="1"/>
</dbReference>
<evidence type="ECO:0000256" key="6">
    <source>
        <dbReference type="SAM" id="Phobius"/>
    </source>
</evidence>
<feature type="transmembrane region" description="Helical" evidence="6">
    <location>
        <begin position="36"/>
        <end position="56"/>
    </location>
</feature>
<dbReference type="EMBL" id="CP018099">
    <property type="protein sequence ID" value="APF19375.1"/>
    <property type="molecule type" value="Genomic_DNA"/>
</dbReference>
<evidence type="ECO:0000256" key="2">
    <source>
        <dbReference type="ARBA" id="ARBA00022475"/>
    </source>
</evidence>
<dbReference type="HOGENOM" id="CLU_056469_1_1_0"/>
<name>H1XNN8_CALAY</name>
<dbReference type="InterPro" id="IPR051611">
    <property type="entry name" value="ECF_transporter_component"/>
</dbReference>
<protein>
    <submittedName>
        <fullName evidence="8">Cobalt ABC transporter, inner membrane subunit CbiQ</fullName>
    </submittedName>
    <submittedName>
        <fullName evidence="7">Cobalt/nickel transport system permease protein</fullName>
    </submittedName>
</protein>
<dbReference type="STRING" id="880073.Cabys_2626"/>
<dbReference type="EMBL" id="CM001402">
    <property type="protein sequence ID" value="EHO43276.1"/>
    <property type="molecule type" value="Genomic_DNA"/>
</dbReference>